<evidence type="ECO:0000313" key="2">
    <source>
        <dbReference type="Proteomes" id="UP000708208"/>
    </source>
</evidence>
<keyword evidence="2" id="KW-1185">Reference proteome</keyword>
<sequence>MPGNTTGTSIFMVG</sequence>
<reference evidence="1" key="1">
    <citation type="submission" date="2021-06" db="EMBL/GenBank/DDBJ databases">
        <authorList>
            <person name="Hodson N. C."/>
            <person name="Mongue J. A."/>
            <person name="Jaron S. K."/>
        </authorList>
    </citation>
    <scope>NUCLEOTIDE SEQUENCE</scope>
</reference>
<dbReference type="Proteomes" id="UP000708208">
    <property type="component" value="Unassembled WGS sequence"/>
</dbReference>
<name>A0A8J2PP61_9HEXA</name>
<protein>
    <submittedName>
        <fullName evidence="1">Uncharacterized protein</fullName>
    </submittedName>
</protein>
<gene>
    <name evidence="1" type="ORF">AFUS01_LOCUS40611</name>
</gene>
<comment type="caution">
    <text evidence="1">The sequence shown here is derived from an EMBL/GenBank/DDBJ whole genome shotgun (WGS) entry which is preliminary data.</text>
</comment>
<accession>A0A8J2PP61</accession>
<evidence type="ECO:0000313" key="1">
    <source>
        <dbReference type="EMBL" id="CAG7830835.1"/>
    </source>
</evidence>
<organism evidence="1 2">
    <name type="scientific">Allacma fusca</name>
    <dbReference type="NCBI Taxonomy" id="39272"/>
    <lineage>
        <taxon>Eukaryota</taxon>
        <taxon>Metazoa</taxon>
        <taxon>Ecdysozoa</taxon>
        <taxon>Arthropoda</taxon>
        <taxon>Hexapoda</taxon>
        <taxon>Collembola</taxon>
        <taxon>Symphypleona</taxon>
        <taxon>Sminthuridae</taxon>
        <taxon>Allacma</taxon>
    </lineage>
</organism>
<feature type="non-terminal residue" evidence="1">
    <location>
        <position position="1"/>
    </location>
</feature>
<dbReference type="EMBL" id="CAJVCH010557786">
    <property type="protein sequence ID" value="CAG7830835.1"/>
    <property type="molecule type" value="Genomic_DNA"/>
</dbReference>
<proteinExistence type="predicted"/>